<dbReference type="WBParaSite" id="maker-unitig_35542-snap-gene-0.1-mRNA-1">
    <property type="protein sequence ID" value="maker-unitig_35542-snap-gene-0.1-mRNA-1"/>
    <property type="gene ID" value="maker-unitig_35542-snap-gene-0.1"/>
</dbReference>
<evidence type="ECO:0000313" key="1">
    <source>
        <dbReference type="Proteomes" id="UP000095280"/>
    </source>
</evidence>
<evidence type="ECO:0000313" key="2">
    <source>
        <dbReference type="WBParaSite" id="maker-unitig_35542-snap-gene-0.1-mRNA-1"/>
    </source>
</evidence>
<dbReference type="Proteomes" id="UP000095280">
    <property type="component" value="Unplaced"/>
</dbReference>
<accession>A0A1I8FI29</accession>
<protein>
    <submittedName>
        <fullName evidence="2">Exostosin domain-containing protein</fullName>
    </submittedName>
</protein>
<proteinExistence type="predicted"/>
<sequence length="176" mass="19534">GSLNISLSPPELIVTDLPWFFDLLESLALSIRPGCWGSLLTRTRADAGVWSEAHRWPRHFKAAGPHLRRILADSGALVPLAPLRRSAEDERLFLHESVLRWPAAGKPWTGRCSPTPSCQPRASCLPRSTEAIVRPVERALPALFGLTSRLGQLCRCSASGFVRSLWGRRDCRCSRD</sequence>
<organism evidence="1 2">
    <name type="scientific">Macrostomum lignano</name>
    <dbReference type="NCBI Taxonomy" id="282301"/>
    <lineage>
        <taxon>Eukaryota</taxon>
        <taxon>Metazoa</taxon>
        <taxon>Spiralia</taxon>
        <taxon>Lophotrochozoa</taxon>
        <taxon>Platyhelminthes</taxon>
        <taxon>Rhabditophora</taxon>
        <taxon>Macrostomorpha</taxon>
        <taxon>Macrostomida</taxon>
        <taxon>Macrostomidae</taxon>
        <taxon>Macrostomum</taxon>
    </lineage>
</organism>
<reference evidence="2" key="1">
    <citation type="submission" date="2016-11" db="UniProtKB">
        <authorList>
            <consortium name="WormBaseParasite"/>
        </authorList>
    </citation>
    <scope>IDENTIFICATION</scope>
</reference>
<name>A0A1I8FI29_9PLAT</name>
<dbReference type="AlphaFoldDB" id="A0A1I8FI29"/>
<keyword evidence="1" id="KW-1185">Reference proteome</keyword>